<feature type="compositionally biased region" description="Low complexity" evidence="2">
    <location>
        <begin position="70"/>
        <end position="80"/>
    </location>
</feature>
<accession>A0ABW3L2A8</accession>
<dbReference type="Proteomes" id="UP001596990">
    <property type="component" value="Unassembled WGS sequence"/>
</dbReference>
<organism evidence="4 5">
    <name type="scientific">Thalassobacillus hwangdonensis</name>
    <dbReference type="NCBI Taxonomy" id="546108"/>
    <lineage>
        <taxon>Bacteria</taxon>
        <taxon>Bacillati</taxon>
        <taxon>Bacillota</taxon>
        <taxon>Bacilli</taxon>
        <taxon>Bacillales</taxon>
        <taxon>Bacillaceae</taxon>
        <taxon>Thalassobacillus</taxon>
    </lineage>
</organism>
<dbReference type="RefSeq" id="WP_386061101.1">
    <property type="nucleotide sequence ID" value="NZ_JBHTKL010000005.1"/>
</dbReference>
<proteinExistence type="inferred from homology"/>
<dbReference type="EMBL" id="JBHTKL010000005">
    <property type="protein sequence ID" value="MFD1020100.1"/>
    <property type="molecule type" value="Genomic_DNA"/>
</dbReference>
<name>A0ABW3L2A8_9BACI</name>
<evidence type="ECO:0000256" key="2">
    <source>
        <dbReference type="SAM" id="MobiDB-lite"/>
    </source>
</evidence>
<dbReference type="InterPro" id="IPR001268">
    <property type="entry name" value="NADH_UbQ_OxRdtase_30kDa_su"/>
</dbReference>
<keyword evidence="4" id="KW-0560">Oxidoreductase</keyword>
<evidence type="ECO:0000256" key="1">
    <source>
        <dbReference type="ARBA" id="ARBA00007569"/>
    </source>
</evidence>
<dbReference type="PANTHER" id="PTHR10884:SF14">
    <property type="entry name" value="NADH DEHYDROGENASE [UBIQUINONE] IRON-SULFUR PROTEIN 3, MITOCHONDRIAL"/>
    <property type="match status" value="1"/>
</dbReference>
<dbReference type="EC" id="1.6.5.9" evidence="4"/>
<evidence type="ECO:0000259" key="3">
    <source>
        <dbReference type="Pfam" id="PF00329"/>
    </source>
</evidence>
<feature type="region of interest" description="Disordered" evidence="2">
    <location>
        <begin position="1"/>
        <end position="106"/>
    </location>
</feature>
<dbReference type="SUPFAM" id="SSF143243">
    <property type="entry name" value="Nqo5-like"/>
    <property type="match status" value="1"/>
</dbReference>
<dbReference type="PANTHER" id="PTHR10884">
    <property type="entry name" value="NADH DEHYDROGENASE UBIQUINONE IRON-SULFUR PROTEIN 3"/>
    <property type="match status" value="1"/>
</dbReference>
<evidence type="ECO:0000313" key="4">
    <source>
        <dbReference type="EMBL" id="MFD1020100.1"/>
    </source>
</evidence>
<dbReference type="Gene3D" id="3.30.460.80">
    <property type="entry name" value="NADH:ubiquinone oxidoreductase, 30kDa subunit"/>
    <property type="match status" value="1"/>
</dbReference>
<gene>
    <name evidence="4" type="ORF">ACFQ2J_13015</name>
</gene>
<evidence type="ECO:0000313" key="5">
    <source>
        <dbReference type="Proteomes" id="UP001596990"/>
    </source>
</evidence>
<feature type="compositionally biased region" description="Basic and acidic residues" evidence="2">
    <location>
        <begin position="1"/>
        <end position="50"/>
    </location>
</feature>
<reference evidence="5" key="1">
    <citation type="journal article" date="2019" name="Int. J. Syst. Evol. Microbiol.">
        <title>The Global Catalogue of Microorganisms (GCM) 10K type strain sequencing project: providing services to taxonomists for standard genome sequencing and annotation.</title>
        <authorList>
            <consortium name="The Broad Institute Genomics Platform"/>
            <consortium name="The Broad Institute Genome Sequencing Center for Infectious Disease"/>
            <person name="Wu L."/>
            <person name="Ma J."/>
        </authorList>
    </citation>
    <scope>NUCLEOTIDE SEQUENCE [LARGE SCALE GENOMIC DNA]</scope>
    <source>
        <strain evidence="5">CCUG 56607</strain>
    </source>
</reference>
<feature type="domain" description="NADH:ubiquinone oxidoreductase 30kDa subunit" evidence="3">
    <location>
        <begin position="142"/>
        <end position="257"/>
    </location>
</feature>
<comment type="similarity">
    <text evidence="1">Belongs to the complex I 30 kDa subunit family.</text>
</comment>
<dbReference type="InterPro" id="IPR037232">
    <property type="entry name" value="NADH_quin_OxRdtase_su_C/D-like"/>
</dbReference>
<sequence>MSDNNKEERDQQPEEEQDSNKPEEKESPKVESDSSSEKLKQDPELSEEKPKRKKELASEETSDDEKAEAVAKAKAKAAAAAKEKGAARKKRVKKEEEEKPLPPSKNQPLLDKYVAIIKEFLGEAAIQEHYINRLSKEVPTIVAKPDNYFNIAELLRFNDQLGFEYLSELHGTDFQTHMELYVHLFSFKYKQPIALKVKLDREHPVIPSLVPIWEGANWPECEAYDLLGIQFTGHPQLKRILLGEEWVGYPLRKDYEPHDVEV</sequence>
<protein>
    <submittedName>
        <fullName evidence="4">NADH-quinone oxidoreductase subunit C</fullName>
        <ecNumber evidence="4">1.6.5.9</ecNumber>
    </submittedName>
</protein>
<dbReference type="GO" id="GO:0050136">
    <property type="term" value="F:NADH dehydrogenase (quinone) (non-electrogenic) activity"/>
    <property type="evidence" value="ECO:0007669"/>
    <property type="project" value="UniProtKB-EC"/>
</dbReference>
<dbReference type="Pfam" id="PF00329">
    <property type="entry name" value="Complex1_30kDa"/>
    <property type="match status" value="1"/>
</dbReference>
<keyword evidence="5" id="KW-1185">Reference proteome</keyword>
<comment type="caution">
    <text evidence="4">The sequence shown here is derived from an EMBL/GenBank/DDBJ whole genome shotgun (WGS) entry which is preliminary data.</text>
</comment>